<dbReference type="OrthoDB" id="977752at2"/>
<sequence length="284" mass="31741">MRLIVIVLTVFLFVGCGSSKKSLTGKKIRNQELIDKATYRANLNKEAAKSGKKLYKNTETLEATSKLSVTSDVIRAYIMRYKDVAKTNMRKHGIPASITLAQGVLESGSGQGTLSRNANNHFGIKCHDWTGDSVRHTDDAPDECFRKYSDPEESYKDHSIFLTSRGRYSDLFKLDKSDYKGWAKGLRKAGYATDPKYPDKLISLIERYELYNFDSEVLGNKYNTSAIDKAISGDAVVTSSYHKVVAGDTLYSISKRYNITVSELQNLNNLSDNSISTGQLLKIN</sequence>
<dbReference type="Pfam" id="PF01476">
    <property type="entry name" value="LysM"/>
    <property type="match status" value="1"/>
</dbReference>
<dbReference type="SUPFAM" id="SSF54106">
    <property type="entry name" value="LysM domain"/>
    <property type="match status" value="1"/>
</dbReference>
<dbReference type="InterPro" id="IPR036779">
    <property type="entry name" value="LysM_dom_sf"/>
</dbReference>
<organism evidence="6 7">
    <name type="scientific">Myroides guanonis</name>
    <dbReference type="NCBI Taxonomy" id="1150112"/>
    <lineage>
        <taxon>Bacteria</taxon>
        <taxon>Pseudomonadati</taxon>
        <taxon>Bacteroidota</taxon>
        <taxon>Flavobacteriia</taxon>
        <taxon>Flavobacteriales</taxon>
        <taxon>Flavobacteriaceae</taxon>
        <taxon>Myroides</taxon>
    </lineage>
</organism>
<dbReference type="GO" id="GO:0031640">
    <property type="term" value="P:killing of cells of another organism"/>
    <property type="evidence" value="ECO:0007669"/>
    <property type="project" value="UniProtKB-KW"/>
</dbReference>
<dbReference type="PANTHER" id="PTHR33308">
    <property type="entry name" value="PEPTIDOGLYCAN HYDROLASE FLGJ"/>
    <property type="match status" value="1"/>
</dbReference>
<dbReference type="Proteomes" id="UP000243887">
    <property type="component" value="Unassembled WGS sequence"/>
</dbReference>
<dbReference type="PROSITE" id="PS51782">
    <property type="entry name" value="LYSM"/>
    <property type="match status" value="1"/>
</dbReference>
<dbReference type="GO" id="GO:0004040">
    <property type="term" value="F:amidase activity"/>
    <property type="evidence" value="ECO:0007669"/>
    <property type="project" value="InterPro"/>
</dbReference>
<evidence type="ECO:0000259" key="5">
    <source>
        <dbReference type="PROSITE" id="PS51782"/>
    </source>
</evidence>
<evidence type="ECO:0000256" key="2">
    <source>
        <dbReference type="ARBA" id="ARBA00022638"/>
    </source>
</evidence>
<keyword evidence="7" id="KW-1185">Reference proteome</keyword>
<feature type="domain" description="LysM" evidence="5">
    <location>
        <begin position="240"/>
        <end position="283"/>
    </location>
</feature>
<dbReference type="Pfam" id="PF01832">
    <property type="entry name" value="Glucosaminidase"/>
    <property type="match status" value="1"/>
</dbReference>
<evidence type="ECO:0000313" key="7">
    <source>
        <dbReference type="Proteomes" id="UP000243887"/>
    </source>
</evidence>
<gene>
    <name evidence="6" type="ORF">SAMN04487893_102124</name>
</gene>
<dbReference type="FunFam" id="1.10.530.10:FF:000060">
    <property type="entry name" value="Predicted protein"/>
    <property type="match status" value="1"/>
</dbReference>
<keyword evidence="3 6" id="KW-0378">Hydrolase</keyword>
<keyword evidence="2" id="KW-0081">Bacteriolytic enzyme</keyword>
<evidence type="ECO:0000256" key="3">
    <source>
        <dbReference type="ARBA" id="ARBA00022801"/>
    </source>
</evidence>
<dbReference type="SMART" id="SM00047">
    <property type="entry name" value="LYZ2"/>
    <property type="match status" value="1"/>
</dbReference>
<dbReference type="PROSITE" id="PS51257">
    <property type="entry name" value="PROKAR_LIPOPROTEIN"/>
    <property type="match status" value="1"/>
</dbReference>
<protein>
    <recommendedName>
        <fullName evidence="4">Peptidoglycan hydrolase</fullName>
    </recommendedName>
</protein>
<evidence type="ECO:0000256" key="1">
    <source>
        <dbReference type="ARBA" id="ARBA00022529"/>
    </source>
</evidence>
<dbReference type="CDD" id="cd00118">
    <property type="entry name" value="LysM"/>
    <property type="match status" value="1"/>
</dbReference>
<dbReference type="PANTHER" id="PTHR33308:SF9">
    <property type="entry name" value="PEPTIDOGLYCAN HYDROLASE FLGJ"/>
    <property type="match status" value="1"/>
</dbReference>
<dbReference type="InterPro" id="IPR002901">
    <property type="entry name" value="MGlyc_endo_b_GlcNAc-like_dom"/>
</dbReference>
<dbReference type="STRING" id="1150112.SAMN04487893_102124"/>
<dbReference type="Gene3D" id="1.10.530.10">
    <property type="match status" value="1"/>
</dbReference>
<proteinExistence type="predicted"/>
<reference evidence="7" key="1">
    <citation type="submission" date="2016-10" db="EMBL/GenBank/DDBJ databases">
        <authorList>
            <person name="Varghese N."/>
            <person name="Submissions S."/>
        </authorList>
    </citation>
    <scope>NUCLEOTIDE SEQUENCE [LARGE SCALE GENOMIC DNA]</scope>
    <source>
        <strain evidence="7">DSM 26542</strain>
    </source>
</reference>
<dbReference type="GO" id="GO:0042742">
    <property type="term" value="P:defense response to bacterium"/>
    <property type="evidence" value="ECO:0007669"/>
    <property type="project" value="UniProtKB-KW"/>
</dbReference>
<name>A0A1I3ME94_9FLAO</name>
<dbReference type="Gene3D" id="3.10.350.10">
    <property type="entry name" value="LysM domain"/>
    <property type="match status" value="1"/>
</dbReference>
<dbReference type="RefSeq" id="WP_090677899.1">
    <property type="nucleotide sequence ID" value="NZ_FORU01000002.1"/>
</dbReference>
<evidence type="ECO:0000313" key="6">
    <source>
        <dbReference type="EMBL" id="SFI95016.1"/>
    </source>
</evidence>
<keyword evidence="1" id="KW-0929">Antimicrobial</keyword>
<evidence type="ECO:0000256" key="4">
    <source>
        <dbReference type="ARBA" id="ARBA00032108"/>
    </source>
</evidence>
<accession>A0A1I3ME94</accession>
<dbReference type="EMBL" id="FORU01000002">
    <property type="protein sequence ID" value="SFI95016.1"/>
    <property type="molecule type" value="Genomic_DNA"/>
</dbReference>
<dbReference type="InterPro" id="IPR051056">
    <property type="entry name" value="Glycosyl_Hydrolase_73"/>
</dbReference>
<dbReference type="SMART" id="SM00257">
    <property type="entry name" value="LysM"/>
    <property type="match status" value="1"/>
</dbReference>
<dbReference type="AlphaFoldDB" id="A0A1I3ME94"/>
<dbReference type="InterPro" id="IPR018392">
    <property type="entry name" value="LysM"/>
</dbReference>